<dbReference type="Gene3D" id="3.40.1010.10">
    <property type="entry name" value="Cobalt-precorrin-4 Transmethylase, Domain 1"/>
    <property type="match status" value="1"/>
</dbReference>
<keyword evidence="6" id="KW-0949">S-adenosyl-L-methionine</keyword>
<dbReference type="InterPro" id="IPR014777">
    <property type="entry name" value="4pyrrole_Mease_sub1"/>
</dbReference>
<name>A0A0B5FLH8_9BACT</name>
<dbReference type="AlphaFoldDB" id="A0A0B5FLH8"/>
<keyword evidence="3" id="KW-0169">Cobalamin biosynthesis</keyword>
<evidence type="ECO:0000259" key="8">
    <source>
        <dbReference type="Pfam" id="PF00590"/>
    </source>
</evidence>
<dbReference type="InterPro" id="IPR006364">
    <property type="entry name" value="CobI/CbiL/CobIJ_dom"/>
</dbReference>
<evidence type="ECO:0000256" key="1">
    <source>
        <dbReference type="ARBA" id="ARBA00004953"/>
    </source>
</evidence>
<dbReference type="PANTHER" id="PTHR43467:SF2">
    <property type="entry name" value="COBALT-PRECORRIN-2 C(20)-METHYLTRANSFERASE"/>
    <property type="match status" value="1"/>
</dbReference>
<evidence type="ECO:0000256" key="4">
    <source>
        <dbReference type="ARBA" id="ARBA00022603"/>
    </source>
</evidence>
<evidence type="ECO:0000256" key="3">
    <source>
        <dbReference type="ARBA" id="ARBA00022573"/>
    </source>
</evidence>
<dbReference type="PANTHER" id="PTHR43467">
    <property type="entry name" value="COBALT-PRECORRIN-2 C(20)-METHYLTRANSFERASE"/>
    <property type="match status" value="1"/>
</dbReference>
<dbReference type="UniPathway" id="UPA00148"/>
<proteinExistence type="inferred from homology"/>
<evidence type="ECO:0000256" key="2">
    <source>
        <dbReference type="ARBA" id="ARBA00005879"/>
    </source>
</evidence>
<evidence type="ECO:0000256" key="5">
    <source>
        <dbReference type="ARBA" id="ARBA00022679"/>
    </source>
</evidence>
<dbReference type="SUPFAM" id="SSF53790">
    <property type="entry name" value="Tetrapyrrole methylase"/>
    <property type="match status" value="1"/>
</dbReference>
<sequence>MTSKMICGIGLGPGDPELVTIKAVRAMERAEVVVVPQSDVTGRSIAADIVAHYVPAEKIHMYHFPMTGNKVDLDSRYSALAADMAVWANDGKRICYVTIGDTPVYSTFNYLREKLLERGIVTEMVPGISAFSAAANAQSLPLCEKDGSFCVIEMPESMAELSSLLERFTSVVLMKVHKRLPALCEFVRQADLAQAWLFQRVTLADEQVYDLLTQLPPESAGYLSTAIVQGKPKES</sequence>
<keyword evidence="10" id="KW-1185">Reference proteome</keyword>
<dbReference type="InterPro" id="IPR003043">
    <property type="entry name" value="Uropor_MeTrfase_CS"/>
</dbReference>
<dbReference type="EMBL" id="CP010311">
    <property type="protein sequence ID" value="AJF05499.1"/>
    <property type="molecule type" value="Genomic_DNA"/>
</dbReference>
<comment type="pathway">
    <text evidence="1">Cofactor biosynthesis; adenosylcobalamin biosynthesis.</text>
</comment>
<dbReference type="InterPro" id="IPR012382">
    <property type="entry name" value="CobI/CbiL"/>
</dbReference>
<evidence type="ECO:0000313" key="10">
    <source>
        <dbReference type="Proteomes" id="UP000035036"/>
    </source>
</evidence>
<dbReference type="PIRSF" id="PIRSF036427">
    <property type="entry name" value="Precrrn-2_mtase"/>
    <property type="match status" value="1"/>
</dbReference>
<dbReference type="Gene3D" id="3.30.950.10">
    <property type="entry name" value="Methyltransferase, Cobalt-precorrin-4 Transmethylase, Domain 2"/>
    <property type="match status" value="1"/>
</dbReference>
<protein>
    <submittedName>
        <fullName evidence="9">Precorrin-2 C20-methyltransferase</fullName>
    </submittedName>
</protein>
<dbReference type="InterPro" id="IPR000878">
    <property type="entry name" value="4pyrrol_Mease"/>
</dbReference>
<dbReference type="KEGG" id="gsb:GSUB_01415"/>
<dbReference type="InterPro" id="IPR014776">
    <property type="entry name" value="4pyrrole_Mease_sub2"/>
</dbReference>
<dbReference type="RefSeq" id="WP_040198853.1">
    <property type="nucleotide sequence ID" value="NZ_CP010311.1"/>
</dbReference>
<comment type="similarity">
    <text evidence="2 7">Belongs to the precorrin methyltransferase family.</text>
</comment>
<dbReference type="GO" id="GO:0030788">
    <property type="term" value="F:precorrin-2 C20-methyltransferase activity"/>
    <property type="evidence" value="ECO:0007669"/>
    <property type="project" value="InterPro"/>
</dbReference>
<dbReference type="PROSITE" id="PS00839">
    <property type="entry name" value="SUMT_1"/>
    <property type="match status" value="1"/>
</dbReference>
<dbReference type="NCBIfam" id="TIGR01467">
    <property type="entry name" value="cobI_cbiL"/>
    <property type="match status" value="1"/>
</dbReference>
<keyword evidence="4 9" id="KW-0489">Methyltransferase</keyword>
<dbReference type="OrthoDB" id="9804789at2"/>
<keyword evidence="5 9" id="KW-0808">Transferase</keyword>
<accession>A0A0B5FLH8</accession>
<dbReference type="GO" id="GO:0009236">
    <property type="term" value="P:cobalamin biosynthetic process"/>
    <property type="evidence" value="ECO:0007669"/>
    <property type="project" value="UniProtKB-UniRule"/>
</dbReference>
<dbReference type="HOGENOM" id="CLU_076014_2_1_7"/>
<gene>
    <name evidence="9" type="ORF">GSUB_01415</name>
</gene>
<organism evidence="9 10">
    <name type="scientific">Geoalkalibacter subterraneus</name>
    <dbReference type="NCBI Taxonomy" id="483547"/>
    <lineage>
        <taxon>Bacteria</taxon>
        <taxon>Pseudomonadati</taxon>
        <taxon>Thermodesulfobacteriota</taxon>
        <taxon>Desulfuromonadia</taxon>
        <taxon>Desulfuromonadales</taxon>
        <taxon>Geoalkalibacteraceae</taxon>
        <taxon>Geoalkalibacter</taxon>
    </lineage>
</organism>
<dbReference type="Pfam" id="PF00590">
    <property type="entry name" value="TP_methylase"/>
    <property type="match status" value="1"/>
</dbReference>
<reference evidence="9 10" key="1">
    <citation type="journal article" date="2015" name="Genome Announc.">
        <title>Genomes of Geoalkalibacter ferrihydriticus Z-0531T and Geoalkalibacter subterraneus Red1T, Two Haloalkaliphilic Metal-Reducing Deltaproteobacteria.</title>
        <authorList>
            <person name="Badalamenti J.P."/>
            <person name="Krajmalnik-Brown R."/>
            <person name="Torres C.I."/>
            <person name="Bond D.R."/>
        </authorList>
    </citation>
    <scope>NUCLEOTIDE SEQUENCE [LARGE SCALE GENOMIC DNA]</scope>
    <source>
        <strain evidence="9 10">Red1</strain>
    </source>
</reference>
<dbReference type="GO" id="GO:0032259">
    <property type="term" value="P:methylation"/>
    <property type="evidence" value="ECO:0007669"/>
    <property type="project" value="UniProtKB-KW"/>
</dbReference>
<dbReference type="CDD" id="cd11645">
    <property type="entry name" value="Precorrin_2_C20_MT"/>
    <property type="match status" value="1"/>
</dbReference>
<evidence type="ECO:0000256" key="6">
    <source>
        <dbReference type="ARBA" id="ARBA00022691"/>
    </source>
</evidence>
<feature type="domain" description="Tetrapyrrole methylase" evidence="8">
    <location>
        <begin position="5"/>
        <end position="210"/>
    </location>
</feature>
<dbReference type="Proteomes" id="UP000035036">
    <property type="component" value="Chromosome"/>
</dbReference>
<evidence type="ECO:0000256" key="7">
    <source>
        <dbReference type="PIRNR" id="PIRNR036427"/>
    </source>
</evidence>
<dbReference type="InterPro" id="IPR035996">
    <property type="entry name" value="4pyrrol_Methylase_sf"/>
</dbReference>
<evidence type="ECO:0000313" key="9">
    <source>
        <dbReference type="EMBL" id="AJF05499.1"/>
    </source>
</evidence>
<dbReference type="STRING" id="483547.GSUB_01415"/>